<dbReference type="EMBL" id="CADEPM010000001">
    <property type="protein sequence ID" value="CAB3398706.1"/>
    <property type="molecule type" value="Genomic_DNA"/>
</dbReference>
<dbReference type="Proteomes" id="UP000494206">
    <property type="component" value="Unassembled WGS sequence"/>
</dbReference>
<dbReference type="OrthoDB" id="5837084at2759"/>
<dbReference type="AlphaFoldDB" id="A0A8S1EAV9"/>
<keyword evidence="2" id="KW-1185">Reference proteome</keyword>
<reference evidence="1 2" key="1">
    <citation type="submission" date="2020-04" db="EMBL/GenBank/DDBJ databases">
        <authorList>
            <person name="Laetsch R D."/>
            <person name="Stevens L."/>
            <person name="Kumar S."/>
            <person name="Blaxter L. M."/>
        </authorList>
    </citation>
    <scope>NUCLEOTIDE SEQUENCE [LARGE SCALE GENOMIC DNA]</scope>
</reference>
<sequence>MMAYTSEYLCKVDICIRDFYDSTASDKFENMWRKIPHNVNWCSTNAQMSIIKFSTRHELTIYNVRNMLESRKSTLCNYVIVEFDGDESIKSLNLERYLENCNVQYLRFSYTESGGLANRLKNIKPIIDYLVVGPSNTSSYLLFQQFLNGYEHIMPVICQVNFAFSLPKFAEENGFRESLLKLKSDGKYVVIAASKDRTDMHLNLFFVNMRHSYCRDRYLRYFSYY</sequence>
<evidence type="ECO:0000313" key="2">
    <source>
        <dbReference type="Proteomes" id="UP000494206"/>
    </source>
</evidence>
<evidence type="ECO:0000313" key="1">
    <source>
        <dbReference type="EMBL" id="CAB3398706.1"/>
    </source>
</evidence>
<protein>
    <submittedName>
        <fullName evidence="1">Uncharacterized protein</fullName>
    </submittedName>
</protein>
<name>A0A8S1EAV9_9PELO</name>
<dbReference type="PANTHER" id="PTHR22989:SF20">
    <property type="entry name" value="USP DOMAIN-CONTAINING PROTEIN"/>
    <property type="match status" value="1"/>
</dbReference>
<organism evidence="1 2">
    <name type="scientific">Caenorhabditis bovis</name>
    <dbReference type="NCBI Taxonomy" id="2654633"/>
    <lineage>
        <taxon>Eukaryota</taxon>
        <taxon>Metazoa</taxon>
        <taxon>Ecdysozoa</taxon>
        <taxon>Nematoda</taxon>
        <taxon>Chromadorea</taxon>
        <taxon>Rhabditida</taxon>
        <taxon>Rhabditina</taxon>
        <taxon>Rhabditomorpha</taxon>
        <taxon>Rhabditoidea</taxon>
        <taxon>Rhabditidae</taxon>
        <taxon>Peloderinae</taxon>
        <taxon>Caenorhabditis</taxon>
    </lineage>
</organism>
<gene>
    <name evidence="1" type="ORF">CBOVIS_LOCUS1950</name>
</gene>
<comment type="caution">
    <text evidence="1">The sequence shown here is derived from an EMBL/GenBank/DDBJ whole genome shotgun (WGS) entry which is preliminary data.</text>
</comment>
<proteinExistence type="predicted"/>
<dbReference type="PANTHER" id="PTHR22989">
    <property type="entry name" value="UNCHARACTERIZED DUF13 C.ELEGANS"/>
    <property type="match status" value="1"/>
</dbReference>
<accession>A0A8S1EAV9</accession>